<keyword evidence="3" id="KW-1185">Reference proteome</keyword>
<name>A0A848LBF4_9BACT</name>
<evidence type="ECO:0000313" key="3">
    <source>
        <dbReference type="Proteomes" id="UP000518300"/>
    </source>
</evidence>
<gene>
    <name evidence="2" type="ORF">HG543_13280</name>
</gene>
<dbReference type="Pfam" id="PF24832">
    <property type="entry name" value="DUF7716"/>
    <property type="match status" value="1"/>
</dbReference>
<evidence type="ECO:0000259" key="1">
    <source>
        <dbReference type="Pfam" id="PF24832"/>
    </source>
</evidence>
<comment type="caution">
    <text evidence="2">The sequence shown here is derived from an EMBL/GenBank/DDBJ whole genome shotgun (WGS) entry which is preliminary data.</text>
</comment>
<proteinExistence type="predicted"/>
<dbReference type="RefSeq" id="WP_169345104.1">
    <property type="nucleotide sequence ID" value="NZ_JABBJJ010000048.1"/>
</dbReference>
<protein>
    <recommendedName>
        <fullName evidence="1">DUF7716 domain-containing protein</fullName>
    </recommendedName>
</protein>
<evidence type="ECO:0000313" key="2">
    <source>
        <dbReference type="EMBL" id="NMO15816.1"/>
    </source>
</evidence>
<dbReference type="Proteomes" id="UP000518300">
    <property type="component" value="Unassembled WGS sequence"/>
</dbReference>
<sequence>MSNFEWLGNILSRIETYPWFGHALYVEGNAPFETKTRAMVLAYDVYSDEPPPLAVAHGLRRTLSVDQAQGIVMNARMQRPEVTPSELVQAFNYYWKRDAFIDFSRQ</sequence>
<accession>A0A848LBF4</accession>
<dbReference type="EMBL" id="JABBJJ010000048">
    <property type="protein sequence ID" value="NMO15816.1"/>
    <property type="molecule type" value="Genomic_DNA"/>
</dbReference>
<organism evidence="2 3">
    <name type="scientific">Pyxidicoccus fallax</name>
    <dbReference type="NCBI Taxonomy" id="394095"/>
    <lineage>
        <taxon>Bacteria</taxon>
        <taxon>Pseudomonadati</taxon>
        <taxon>Myxococcota</taxon>
        <taxon>Myxococcia</taxon>
        <taxon>Myxococcales</taxon>
        <taxon>Cystobacterineae</taxon>
        <taxon>Myxococcaceae</taxon>
        <taxon>Pyxidicoccus</taxon>
    </lineage>
</organism>
<dbReference type="AlphaFoldDB" id="A0A848LBF4"/>
<feature type="domain" description="DUF7716" evidence="1">
    <location>
        <begin position="7"/>
        <end position="103"/>
    </location>
</feature>
<dbReference type="InterPro" id="IPR056133">
    <property type="entry name" value="DUF7716"/>
</dbReference>
<reference evidence="2 3" key="1">
    <citation type="submission" date="2020-04" db="EMBL/GenBank/DDBJ databases">
        <title>Draft genome of Pyxidicoccus fallax type strain.</title>
        <authorList>
            <person name="Whitworth D.E."/>
        </authorList>
    </citation>
    <scope>NUCLEOTIDE SEQUENCE [LARGE SCALE GENOMIC DNA]</scope>
    <source>
        <strain evidence="2 3">DSM 14698</strain>
    </source>
</reference>